<evidence type="ECO:0000256" key="1">
    <source>
        <dbReference type="SAM" id="SignalP"/>
    </source>
</evidence>
<name>A0A4U5M7I1_STECR</name>
<comment type="caution">
    <text evidence="2">The sequence shown here is derived from an EMBL/GenBank/DDBJ whole genome shotgun (WGS) entry which is preliminary data.</text>
</comment>
<evidence type="ECO:0008006" key="4">
    <source>
        <dbReference type="Google" id="ProtNLM"/>
    </source>
</evidence>
<dbReference type="EMBL" id="AZBU02000009">
    <property type="protein sequence ID" value="TKR64869.1"/>
    <property type="molecule type" value="Genomic_DNA"/>
</dbReference>
<reference evidence="2 3" key="2">
    <citation type="journal article" date="2019" name="G3 (Bethesda)">
        <title>Hybrid Assembly of the Genome of the Entomopathogenic Nematode Steinernema carpocapsae Identifies the X-Chromosome.</title>
        <authorList>
            <person name="Serra L."/>
            <person name="Macchietto M."/>
            <person name="Macias-Munoz A."/>
            <person name="McGill C.J."/>
            <person name="Rodriguez I.M."/>
            <person name="Rodriguez B."/>
            <person name="Murad R."/>
            <person name="Mortazavi A."/>
        </authorList>
    </citation>
    <scope>NUCLEOTIDE SEQUENCE [LARGE SCALE GENOMIC DNA]</scope>
    <source>
        <strain evidence="2 3">ALL</strain>
    </source>
</reference>
<evidence type="ECO:0000313" key="3">
    <source>
        <dbReference type="Proteomes" id="UP000298663"/>
    </source>
</evidence>
<reference evidence="2 3" key="1">
    <citation type="journal article" date="2015" name="Genome Biol.">
        <title>Comparative genomics of Steinernema reveals deeply conserved gene regulatory networks.</title>
        <authorList>
            <person name="Dillman A.R."/>
            <person name="Macchietto M."/>
            <person name="Porter C.F."/>
            <person name="Rogers A."/>
            <person name="Williams B."/>
            <person name="Antoshechkin I."/>
            <person name="Lee M.M."/>
            <person name="Goodwin Z."/>
            <person name="Lu X."/>
            <person name="Lewis E.E."/>
            <person name="Goodrich-Blair H."/>
            <person name="Stock S.P."/>
            <person name="Adams B.J."/>
            <person name="Sternberg P.W."/>
            <person name="Mortazavi A."/>
        </authorList>
    </citation>
    <scope>NUCLEOTIDE SEQUENCE [LARGE SCALE GENOMIC DNA]</scope>
    <source>
        <strain evidence="2 3">ALL</strain>
    </source>
</reference>
<organism evidence="2 3">
    <name type="scientific">Steinernema carpocapsae</name>
    <name type="common">Entomopathogenic nematode</name>
    <dbReference type="NCBI Taxonomy" id="34508"/>
    <lineage>
        <taxon>Eukaryota</taxon>
        <taxon>Metazoa</taxon>
        <taxon>Ecdysozoa</taxon>
        <taxon>Nematoda</taxon>
        <taxon>Chromadorea</taxon>
        <taxon>Rhabditida</taxon>
        <taxon>Tylenchina</taxon>
        <taxon>Panagrolaimomorpha</taxon>
        <taxon>Strongyloidoidea</taxon>
        <taxon>Steinernematidae</taxon>
        <taxon>Steinernema</taxon>
    </lineage>
</organism>
<feature type="chain" id="PRO_5020358752" description="SXP/RAL-2 family protein Ani s 5-like cation-binding domain-containing protein" evidence="1">
    <location>
        <begin position="17"/>
        <end position="141"/>
    </location>
</feature>
<dbReference type="Proteomes" id="UP000298663">
    <property type="component" value="Unassembled WGS sequence"/>
</dbReference>
<protein>
    <recommendedName>
        <fullName evidence="4">SXP/RAL-2 family protein Ani s 5-like cation-binding domain-containing protein</fullName>
    </recommendedName>
</protein>
<accession>A0A4U5M7I1</accession>
<keyword evidence="1" id="KW-0732">Signal</keyword>
<proteinExistence type="predicted"/>
<feature type="signal peptide" evidence="1">
    <location>
        <begin position="1"/>
        <end position="16"/>
    </location>
</feature>
<keyword evidence="3" id="KW-1185">Reference proteome</keyword>
<gene>
    <name evidence="2" type="ORF">L596_025346</name>
</gene>
<sequence length="141" mass="15481">MTPLLALLCLLTLAKASLKPPPNCPEAVMETEDCLVPSYEKQTPVVYELNSGVSATGDDSLADFLDKMKKILDGVSLFFPEAAEFVGAVEYFLDWVPSGGDPDDSITELRNDVALLAKQIETGFQEIKFLIKKDQFENASF</sequence>
<dbReference type="AlphaFoldDB" id="A0A4U5M7I1"/>
<evidence type="ECO:0000313" key="2">
    <source>
        <dbReference type="EMBL" id="TKR64869.1"/>
    </source>
</evidence>